<evidence type="ECO:0000259" key="2">
    <source>
        <dbReference type="Pfam" id="PF05299"/>
    </source>
</evidence>
<dbReference type="RefSeq" id="WP_336436989.1">
    <property type="nucleotide sequence ID" value="NZ_JBAWKS010000002.1"/>
</dbReference>
<feature type="domain" description="Peptidase M61 catalytic" evidence="2">
    <location>
        <begin position="143"/>
        <end position="204"/>
    </location>
</feature>
<dbReference type="Proteomes" id="UP001382455">
    <property type="component" value="Unassembled WGS sequence"/>
</dbReference>
<dbReference type="Pfam" id="PF05299">
    <property type="entry name" value="Peptidase_M61"/>
    <property type="match status" value="1"/>
</dbReference>
<dbReference type="EMBL" id="JBAWKS010000002">
    <property type="protein sequence ID" value="MEI4552162.1"/>
    <property type="molecule type" value="Genomic_DNA"/>
</dbReference>
<dbReference type="InterPro" id="IPR027268">
    <property type="entry name" value="Peptidase_M4/M1_CTD_sf"/>
</dbReference>
<comment type="caution">
    <text evidence="3">The sequence shown here is derived from an EMBL/GenBank/DDBJ whole genome shotgun (WGS) entry which is preliminary data.</text>
</comment>
<accession>A0ABU8F1P2</accession>
<keyword evidence="1" id="KW-0732">Signal</keyword>
<organism evidence="3 4">
    <name type="scientific">Pseudoalteromonas spongiae</name>
    <dbReference type="NCBI Taxonomy" id="298657"/>
    <lineage>
        <taxon>Bacteria</taxon>
        <taxon>Pseudomonadati</taxon>
        <taxon>Pseudomonadota</taxon>
        <taxon>Gammaproteobacteria</taxon>
        <taxon>Alteromonadales</taxon>
        <taxon>Pseudoalteromonadaceae</taxon>
        <taxon>Pseudoalteromonas</taxon>
    </lineage>
</organism>
<dbReference type="InterPro" id="IPR007963">
    <property type="entry name" value="Peptidase_M61_catalytic"/>
</dbReference>
<gene>
    <name evidence="3" type="ORF">WAE96_20960</name>
</gene>
<keyword evidence="4" id="KW-1185">Reference proteome</keyword>
<proteinExistence type="predicted"/>
<feature type="signal peptide" evidence="1">
    <location>
        <begin position="1"/>
        <end position="30"/>
    </location>
</feature>
<feature type="chain" id="PRO_5045137751" description="Peptidase M61 catalytic domain-containing protein" evidence="1">
    <location>
        <begin position="31"/>
        <end position="306"/>
    </location>
</feature>
<reference evidence="3 4" key="1">
    <citation type="submission" date="2023-12" db="EMBL/GenBank/DDBJ databases">
        <title>Friends and Foes: Symbiotic and Algicidal bacterial influence on Karenia brevis blooms.</title>
        <authorList>
            <person name="Fei C."/>
            <person name="Mohamed A.R."/>
            <person name="Booker A."/>
            <person name="Arshad M."/>
            <person name="Klass S."/>
            <person name="Ahn S."/>
            <person name="Gilbert P.M."/>
            <person name="Heil C.A."/>
            <person name="Martinez J.M."/>
            <person name="Amin S.A."/>
        </authorList>
    </citation>
    <scope>NUCLEOTIDE SEQUENCE [LARGE SCALE GENOMIC DNA]</scope>
    <source>
        <strain evidence="3 4">CE15</strain>
    </source>
</reference>
<name>A0ABU8F1P2_9GAMM</name>
<evidence type="ECO:0000313" key="4">
    <source>
        <dbReference type="Proteomes" id="UP001382455"/>
    </source>
</evidence>
<sequence>MLMRAENSKFARTINLYKAILCIFAFSAYSAETVTLHNSDTQVTYKNLSSLSVSHQTKVKTWLNFGINANKRVLGLPRQAHYYFDLNPRYFATEPVPWARIHRGVFDTVELHFYRYASLTSLKRDWTLYHELSHLYHPLFDYKDFWLAEGLATYLQNRVMLHNQLISRDEFIHRISAGLQRGKLNTKQNKGQLNSVSENMWQRNAYQRVYWTGVAFFIEAESQLKAQDKPDLVSLIRQYQMCCRENEQYASDQQAKQFLQSLDRLSRSGIFSSLYRRYQTREDFPVISKSQIASLITPFTPKSQLQ</sequence>
<evidence type="ECO:0000313" key="3">
    <source>
        <dbReference type="EMBL" id="MEI4552162.1"/>
    </source>
</evidence>
<protein>
    <recommendedName>
        <fullName evidence="2">Peptidase M61 catalytic domain-containing protein</fullName>
    </recommendedName>
</protein>
<dbReference type="Gene3D" id="1.10.390.10">
    <property type="entry name" value="Neutral Protease Domain 2"/>
    <property type="match status" value="1"/>
</dbReference>
<evidence type="ECO:0000256" key="1">
    <source>
        <dbReference type="SAM" id="SignalP"/>
    </source>
</evidence>